<dbReference type="EMBL" id="MU393437">
    <property type="protein sequence ID" value="KAI4868560.1"/>
    <property type="molecule type" value="Genomic_DNA"/>
</dbReference>
<proteinExistence type="predicted"/>
<protein>
    <submittedName>
        <fullName evidence="1">Uncharacterized protein</fullName>
    </submittedName>
</protein>
<comment type="caution">
    <text evidence="1">The sequence shown here is derived from an EMBL/GenBank/DDBJ whole genome shotgun (WGS) entry which is preliminary data.</text>
</comment>
<evidence type="ECO:0000313" key="1">
    <source>
        <dbReference type="EMBL" id="KAI4868560.1"/>
    </source>
</evidence>
<keyword evidence="2" id="KW-1185">Reference proteome</keyword>
<reference evidence="1 2" key="1">
    <citation type="journal article" date="2022" name="New Phytol.">
        <title>Ecological generalism drives hyperdiversity of secondary metabolite gene clusters in xylarialean endophytes.</title>
        <authorList>
            <person name="Franco M.E.E."/>
            <person name="Wisecaver J.H."/>
            <person name="Arnold A.E."/>
            <person name="Ju Y.M."/>
            <person name="Slot J.C."/>
            <person name="Ahrendt S."/>
            <person name="Moore L.P."/>
            <person name="Eastman K.E."/>
            <person name="Scott K."/>
            <person name="Konkel Z."/>
            <person name="Mondo S.J."/>
            <person name="Kuo A."/>
            <person name="Hayes R.D."/>
            <person name="Haridas S."/>
            <person name="Andreopoulos B."/>
            <person name="Riley R."/>
            <person name="LaButti K."/>
            <person name="Pangilinan J."/>
            <person name="Lipzen A."/>
            <person name="Amirebrahimi M."/>
            <person name="Yan J."/>
            <person name="Adam C."/>
            <person name="Keymanesh K."/>
            <person name="Ng V."/>
            <person name="Louie K."/>
            <person name="Northen T."/>
            <person name="Drula E."/>
            <person name="Henrissat B."/>
            <person name="Hsieh H.M."/>
            <person name="Youens-Clark K."/>
            <person name="Lutzoni F."/>
            <person name="Miadlikowska J."/>
            <person name="Eastwood D.C."/>
            <person name="Hamelin R.C."/>
            <person name="Grigoriev I.V."/>
            <person name="U'Ren J.M."/>
        </authorList>
    </citation>
    <scope>NUCLEOTIDE SEQUENCE [LARGE SCALE GENOMIC DNA]</scope>
    <source>
        <strain evidence="1 2">CBS 119005</strain>
    </source>
</reference>
<evidence type="ECO:0000313" key="2">
    <source>
        <dbReference type="Proteomes" id="UP001497700"/>
    </source>
</evidence>
<gene>
    <name evidence="1" type="ORF">F4820DRAFT_409695</name>
</gene>
<dbReference type="Proteomes" id="UP001497700">
    <property type="component" value="Unassembled WGS sequence"/>
</dbReference>
<organism evidence="1 2">
    <name type="scientific">Hypoxylon rubiginosum</name>
    <dbReference type="NCBI Taxonomy" id="110542"/>
    <lineage>
        <taxon>Eukaryota</taxon>
        <taxon>Fungi</taxon>
        <taxon>Dikarya</taxon>
        <taxon>Ascomycota</taxon>
        <taxon>Pezizomycotina</taxon>
        <taxon>Sordariomycetes</taxon>
        <taxon>Xylariomycetidae</taxon>
        <taxon>Xylariales</taxon>
        <taxon>Hypoxylaceae</taxon>
        <taxon>Hypoxylon</taxon>
    </lineage>
</organism>
<name>A0ACB9ZBK0_9PEZI</name>
<accession>A0ACB9ZBK0</accession>
<sequence>MLMMLMMLLLLKLGSIETILLVAFYWSIGEGREERRYDDDADDDAAAVLLYSLFFLDRVTTECRTWGISIESFVLFLCVLSPNPADATGLFPFFLLRKRNKTSPPLSLKRKKKVGSSPRT</sequence>